<protein>
    <recommendedName>
        <fullName evidence="8 18">3-dehydroquinate synthase</fullName>
        <shortName evidence="18">DHQS</shortName>
        <ecNumber evidence="7 18">4.2.3.4</ecNumber>
    </recommendedName>
</protein>
<keyword evidence="16 18" id="KW-0456">Lyase</keyword>
<proteinExistence type="inferred from homology"/>
<dbReference type="Pfam" id="PF01761">
    <property type="entry name" value="DHQ_synthase"/>
    <property type="match status" value="1"/>
</dbReference>
<comment type="subcellular location">
    <subcellularLocation>
        <location evidence="4 18">Cytoplasm</location>
    </subcellularLocation>
</comment>
<evidence type="ECO:0000256" key="2">
    <source>
        <dbReference type="ARBA" id="ARBA00001911"/>
    </source>
</evidence>
<keyword evidence="17 18" id="KW-0170">Cobalt</keyword>
<accession>A0A317KYM2</accession>
<evidence type="ECO:0000256" key="10">
    <source>
        <dbReference type="ARBA" id="ARBA00022605"/>
    </source>
</evidence>
<keyword evidence="11 18" id="KW-0479">Metal-binding</keyword>
<evidence type="ECO:0000256" key="12">
    <source>
        <dbReference type="ARBA" id="ARBA00022741"/>
    </source>
</evidence>
<dbReference type="OrthoDB" id="9806583at2"/>
<evidence type="ECO:0000256" key="5">
    <source>
        <dbReference type="ARBA" id="ARBA00004661"/>
    </source>
</evidence>
<comment type="function">
    <text evidence="18">Catalyzes the conversion of 3-deoxy-D-arabino-heptulosonate 7-phosphate (DAHP) to dehydroquinate (DHQ).</text>
</comment>
<dbReference type="InterPro" id="IPR056179">
    <property type="entry name" value="DHQS_C"/>
</dbReference>
<keyword evidence="10 18" id="KW-0028">Amino-acid biosynthesis</keyword>
<evidence type="ECO:0000313" key="21">
    <source>
        <dbReference type="EMBL" id="PWU68642.1"/>
    </source>
</evidence>
<evidence type="ECO:0000256" key="3">
    <source>
        <dbReference type="ARBA" id="ARBA00001947"/>
    </source>
</evidence>
<keyword evidence="15 18" id="KW-0057">Aromatic amino acid biosynthesis</keyword>
<keyword evidence="12 18" id="KW-0547">Nucleotide-binding</keyword>
<feature type="binding site" evidence="18">
    <location>
        <position position="140"/>
    </location>
    <ligand>
        <name>NAD(+)</name>
        <dbReference type="ChEBI" id="CHEBI:57540"/>
    </ligand>
</feature>
<dbReference type="InterPro" id="IPR030963">
    <property type="entry name" value="DHQ_synth_fam"/>
</dbReference>
<dbReference type="PIRSF" id="PIRSF001455">
    <property type="entry name" value="DHQ_synth"/>
    <property type="match status" value="1"/>
</dbReference>
<feature type="domain" description="3-dehydroquinate synthase N-terminal" evidence="19">
    <location>
        <begin position="67"/>
        <end position="177"/>
    </location>
</feature>
<feature type="domain" description="3-dehydroquinate synthase C-terminal" evidence="20">
    <location>
        <begin position="179"/>
        <end position="320"/>
    </location>
</feature>
<dbReference type="GO" id="GO:0008652">
    <property type="term" value="P:amino acid biosynthetic process"/>
    <property type="evidence" value="ECO:0007669"/>
    <property type="project" value="UniProtKB-KW"/>
</dbReference>
<evidence type="ECO:0000256" key="9">
    <source>
        <dbReference type="ARBA" id="ARBA00022490"/>
    </source>
</evidence>
<dbReference type="GO" id="GO:0000166">
    <property type="term" value="F:nucleotide binding"/>
    <property type="evidence" value="ECO:0007669"/>
    <property type="project" value="UniProtKB-KW"/>
</dbReference>
<evidence type="ECO:0000259" key="20">
    <source>
        <dbReference type="Pfam" id="PF24621"/>
    </source>
</evidence>
<comment type="cofactor">
    <cofactor evidence="18">
        <name>Co(2+)</name>
        <dbReference type="ChEBI" id="CHEBI:48828"/>
    </cofactor>
    <cofactor evidence="18">
        <name>Zn(2+)</name>
        <dbReference type="ChEBI" id="CHEBI:29105"/>
    </cofactor>
    <text evidence="18">Binds 1 divalent metal cation per subunit. Can use either Co(2+) or Zn(2+).</text>
</comment>
<evidence type="ECO:0000313" key="22">
    <source>
        <dbReference type="Proteomes" id="UP000245624"/>
    </source>
</evidence>
<evidence type="ECO:0000256" key="14">
    <source>
        <dbReference type="ARBA" id="ARBA00023027"/>
    </source>
</evidence>
<name>A0A317KYM2_9BACI</name>
<reference evidence="21 22" key="1">
    <citation type="submission" date="2018-05" db="EMBL/GenBank/DDBJ databases">
        <title>Genomic analysis of Gracilibacillus dipsosauri DD1 reveals novel features of a salt-tolerant amylase.</title>
        <authorList>
            <person name="Deutch C.E."/>
            <person name="Yang S."/>
        </authorList>
    </citation>
    <scope>NUCLEOTIDE SEQUENCE [LARGE SCALE GENOMIC DNA]</scope>
    <source>
        <strain evidence="21 22">DD1</strain>
    </source>
</reference>
<dbReference type="PANTHER" id="PTHR43622">
    <property type="entry name" value="3-DEHYDROQUINATE SYNTHASE"/>
    <property type="match status" value="1"/>
</dbReference>
<dbReference type="InterPro" id="IPR016037">
    <property type="entry name" value="DHQ_synth_AroB"/>
</dbReference>
<comment type="catalytic activity">
    <reaction evidence="1 18">
        <text>7-phospho-2-dehydro-3-deoxy-D-arabino-heptonate = 3-dehydroquinate + phosphate</text>
        <dbReference type="Rhea" id="RHEA:21968"/>
        <dbReference type="ChEBI" id="CHEBI:32364"/>
        <dbReference type="ChEBI" id="CHEBI:43474"/>
        <dbReference type="ChEBI" id="CHEBI:58394"/>
        <dbReference type="EC" id="4.2.3.4"/>
    </reaction>
</comment>
<dbReference type="UniPathway" id="UPA00053">
    <property type="reaction ID" value="UER00085"/>
</dbReference>
<feature type="binding site" evidence="18">
    <location>
        <begin position="128"/>
        <end position="129"/>
    </location>
    <ligand>
        <name>NAD(+)</name>
        <dbReference type="ChEBI" id="CHEBI:57540"/>
    </ligand>
</feature>
<dbReference type="InterPro" id="IPR050071">
    <property type="entry name" value="Dehydroquinate_synthase"/>
</dbReference>
<dbReference type="Gene3D" id="3.40.50.1970">
    <property type="match status" value="1"/>
</dbReference>
<dbReference type="EC" id="4.2.3.4" evidence="7 18"/>
<dbReference type="GO" id="GO:0003856">
    <property type="term" value="F:3-dehydroquinate synthase activity"/>
    <property type="evidence" value="ECO:0007669"/>
    <property type="project" value="UniProtKB-UniRule"/>
</dbReference>
<comment type="similarity">
    <text evidence="6 18">Belongs to the sugar phosphate cyclases superfamily. Dehydroquinate synthase family.</text>
</comment>
<dbReference type="InterPro" id="IPR030960">
    <property type="entry name" value="DHQS/DOIS_N"/>
</dbReference>
<evidence type="ECO:0000259" key="19">
    <source>
        <dbReference type="Pfam" id="PF01761"/>
    </source>
</evidence>
<feature type="binding site" evidence="18">
    <location>
        <position position="261"/>
    </location>
    <ligand>
        <name>Zn(2+)</name>
        <dbReference type="ChEBI" id="CHEBI:29105"/>
    </ligand>
</feature>
<dbReference type="GO" id="GO:0009423">
    <property type="term" value="P:chorismate biosynthetic process"/>
    <property type="evidence" value="ECO:0007669"/>
    <property type="project" value="UniProtKB-UniRule"/>
</dbReference>
<evidence type="ECO:0000256" key="16">
    <source>
        <dbReference type="ARBA" id="ARBA00023239"/>
    </source>
</evidence>
<feature type="binding site" evidence="18">
    <location>
        <position position="149"/>
    </location>
    <ligand>
        <name>NAD(+)</name>
        <dbReference type="ChEBI" id="CHEBI:57540"/>
    </ligand>
</feature>
<dbReference type="RefSeq" id="WP_109984261.1">
    <property type="nucleotide sequence ID" value="NZ_QGTD01000008.1"/>
</dbReference>
<evidence type="ECO:0000256" key="1">
    <source>
        <dbReference type="ARBA" id="ARBA00001393"/>
    </source>
</evidence>
<evidence type="ECO:0000256" key="15">
    <source>
        <dbReference type="ARBA" id="ARBA00023141"/>
    </source>
</evidence>
<dbReference type="GO" id="GO:0009073">
    <property type="term" value="P:aromatic amino acid family biosynthetic process"/>
    <property type="evidence" value="ECO:0007669"/>
    <property type="project" value="UniProtKB-KW"/>
</dbReference>
<dbReference type="Pfam" id="PF24621">
    <property type="entry name" value="DHQS_C"/>
    <property type="match status" value="1"/>
</dbReference>
<feature type="binding site" evidence="18">
    <location>
        <position position="182"/>
    </location>
    <ligand>
        <name>Zn(2+)</name>
        <dbReference type="ChEBI" id="CHEBI:29105"/>
    </ligand>
</feature>
<comment type="caution">
    <text evidence="21">The sequence shown here is derived from an EMBL/GenBank/DDBJ whole genome shotgun (WGS) entry which is preliminary data.</text>
</comment>
<comment type="caution">
    <text evidence="18">Lacks conserved residue(s) required for the propagation of feature annotation.</text>
</comment>
<comment type="pathway">
    <text evidence="5 18">Metabolic intermediate biosynthesis; chorismate biosynthesis; chorismate from D-erythrose 4-phosphate and phosphoenolpyruvate: step 2/7.</text>
</comment>
<dbReference type="FunFam" id="3.40.50.1970:FF:000007">
    <property type="entry name" value="Pentafunctional AROM polypeptide"/>
    <property type="match status" value="1"/>
</dbReference>
<dbReference type="Proteomes" id="UP000245624">
    <property type="component" value="Unassembled WGS sequence"/>
</dbReference>
<dbReference type="NCBIfam" id="TIGR01357">
    <property type="entry name" value="aroB"/>
    <property type="match status" value="1"/>
</dbReference>
<dbReference type="GO" id="GO:0005737">
    <property type="term" value="C:cytoplasm"/>
    <property type="evidence" value="ECO:0007669"/>
    <property type="project" value="UniProtKB-SubCell"/>
</dbReference>
<evidence type="ECO:0000256" key="18">
    <source>
        <dbReference type="HAMAP-Rule" id="MF_00110"/>
    </source>
</evidence>
<dbReference type="EMBL" id="QGTD01000008">
    <property type="protein sequence ID" value="PWU68642.1"/>
    <property type="molecule type" value="Genomic_DNA"/>
</dbReference>
<dbReference type="SUPFAM" id="SSF56796">
    <property type="entry name" value="Dehydroquinate synthase-like"/>
    <property type="match status" value="1"/>
</dbReference>
<dbReference type="AlphaFoldDB" id="A0A317KYM2"/>
<dbReference type="Gene3D" id="1.20.1090.10">
    <property type="entry name" value="Dehydroquinate synthase-like - alpha domain"/>
    <property type="match status" value="1"/>
</dbReference>
<evidence type="ECO:0000256" key="4">
    <source>
        <dbReference type="ARBA" id="ARBA00004496"/>
    </source>
</evidence>
<dbReference type="PANTHER" id="PTHR43622:SF7">
    <property type="entry name" value="3-DEHYDROQUINATE SYNTHASE, CHLOROPLASTIC"/>
    <property type="match status" value="1"/>
</dbReference>
<evidence type="ECO:0000256" key="13">
    <source>
        <dbReference type="ARBA" id="ARBA00022833"/>
    </source>
</evidence>
<organism evidence="21 22">
    <name type="scientific">Gracilibacillus dipsosauri</name>
    <dbReference type="NCBI Taxonomy" id="178340"/>
    <lineage>
        <taxon>Bacteria</taxon>
        <taxon>Bacillati</taxon>
        <taxon>Bacillota</taxon>
        <taxon>Bacilli</taxon>
        <taxon>Bacillales</taxon>
        <taxon>Bacillaceae</taxon>
        <taxon>Gracilibacillus</taxon>
    </lineage>
</organism>
<dbReference type="HAMAP" id="MF_00110">
    <property type="entry name" value="DHQ_synthase"/>
    <property type="match status" value="1"/>
</dbReference>
<comment type="cofactor">
    <cofactor evidence="3">
        <name>Zn(2+)</name>
        <dbReference type="ChEBI" id="CHEBI:29105"/>
    </cofactor>
</comment>
<feature type="binding site" evidence="18">
    <location>
        <position position="244"/>
    </location>
    <ligand>
        <name>Zn(2+)</name>
        <dbReference type="ChEBI" id="CHEBI:29105"/>
    </ligand>
</feature>
<keyword evidence="9 18" id="KW-0963">Cytoplasm</keyword>
<dbReference type="GO" id="GO:0046872">
    <property type="term" value="F:metal ion binding"/>
    <property type="evidence" value="ECO:0007669"/>
    <property type="project" value="UniProtKB-KW"/>
</dbReference>
<evidence type="ECO:0000256" key="6">
    <source>
        <dbReference type="ARBA" id="ARBA00005412"/>
    </source>
</evidence>
<keyword evidence="22" id="KW-1185">Reference proteome</keyword>
<evidence type="ECO:0000256" key="11">
    <source>
        <dbReference type="ARBA" id="ARBA00022723"/>
    </source>
</evidence>
<keyword evidence="14 18" id="KW-0520">NAD</keyword>
<evidence type="ECO:0000256" key="17">
    <source>
        <dbReference type="ARBA" id="ARBA00023285"/>
    </source>
</evidence>
<evidence type="ECO:0000256" key="7">
    <source>
        <dbReference type="ARBA" id="ARBA00013031"/>
    </source>
</evidence>
<comment type="cofactor">
    <cofactor evidence="2 18">
        <name>NAD(+)</name>
        <dbReference type="ChEBI" id="CHEBI:57540"/>
    </cofactor>
</comment>
<dbReference type="CDD" id="cd08195">
    <property type="entry name" value="DHQS"/>
    <property type="match status" value="1"/>
</dbReference>
<sequence length="358" mass="39973">MHKQTIQTSTNKYDVIIGEGLLTNIAEYFPKRYTNILIITDSAVRSLYAETIQTGLKSHCDNIGIATVPAGEASKSIDYYYQLLTEAVDHHLDRKSLIIALGGGMIGDLAGFVAATYMRGIDFIQVPTTILAHDSSVGGKVAINHPKGKNLIGNFYPPVAVIYDVKTLTSLPAKEIRSGYAEIVKHGFISRKAFLDQIMKTNLRNTLDPYDLVDQLQKGIAVKARIVEQDEKENDIRKFLNFGHTLGHAIEAELGYGNITHGEAVAIGMLFAIRVSEQIFQVELPYDSLLQWLKENNYPLTISSLNIEHVIDRMKLDKKSENAIVQMVLLEKIGQPKIVNLEDQVLKKHLEIFIRELG</sequence>
<keyword evidence="13 18" id="KW-0862">Zinc</keyword>
<evidence type="ECO:0000256" key="8">
    <source>
        <dbReference type="ARBA" id="ARBA00017684"/>
    </source>
</evidence>
<gene>
    <name evidence="18" type="primary">aroB</name>
    <name evidence="21" type="ORF">DLJ74_09435</name>
</gene>